<dbReference type="PANTHER" id="PTHR30246:SF1">
    <property type="entry name" value="2-DEHYDRO-3-DEOXY-6-PHOSPHOGALACTONATE ALDOLASE-RELATED"/>
    <property type="match status" value="1"/>
</dbReference>
<evidence type="ECO:0000256" key="1">
    <source>
        <dbReference type="ARBA" id="ARBA00004761"/>
    </source>
</evidence>
<evidence type="ECO:0000256" key="2">
    <source>
        <dbReference type="ARBA" id="ARBA00006906"/>
    </source>
</evidence>
<protein>
    <submittedName>
        <fullName evidence="6">2-dehydro-3-deoxyphosphogluconate aldolase / (4S)-4-hydroxy-2-oxoglutarate aldolase</fullName>
    </submittedName>
</protein>
<evidence type="ECO:0000256" key="4">
    <source>
        <dbReference type="ARBA" id="ARBA00023239"/>
    </source>
</evidence>
<organism evidence="6 7">
    <name type="scientific">Actinopolyspora mzabensis</name>
    <dbReference type="NCBI Taxonomy" id="995066"/>
    <lineage>
        <taxon>Bacteria</taxon>
        <taxon>Bacillati</taxon>
        <taxon>Actinomycetota</taxon>
        <taxon>Actinomycetes</taxon>
        <taxon>Actinopolysporales</taxon>
        <taxon>Actinopolysporaceae</taxon>
        <taxon>Actinopolyspora</taxon>
    </lineage>
</organism>
<dbReference type="RefSeq" id="WP_092629397.1">
    <property type="nucleotide sequence ID" value="NZ_FNFM01000009.1"/>
</dbReference>
<gene>
    <name evidence="6" type="ORF">SAMN04487820_109110</name>
</gene>
<proteinExistence type="inferred from homology"/>
<dbReference type="CDD" id="cd00452">
    <property type="entry name" value="KDPG_aldolase"/>
    <property type="match status" value="1"/>
</dbReference>
<keyword evidence="4" id="KW-0456">Lyase</keyword>
<keyword evidence="7" id="KW-1185">Reference proteome</keyword>
<evidence type="ECO:0000256" key="3">
    <source>
        <dbReference type="ARBA" id="ARBA00011233"/>
    </source>
</evidence>
<keyword evidence="5" id="KW-0119">Carbohydrate metabolism</keyword>
<dbReference type="Gene3D" id="3.20.20.70">
    <property type="entry name" value="Aldolase class I"/>
    <property type="match status" value="1"/>
</dbReference>
<dbReference type="AlphaFoldDB" id="A0A1G9CW77"/>
<evidence type="ECO:0000256" key="5">
    <source>
        <dbReference type="ARBA" id="ARBA00023277"/>
    </source>
</evidence>
<accession>A0A1G9CW77</accession>
<evidence type="ECO:0000313" key="6">
    <source>
        <dbReference type="EMBL" id="SDK55695.1"/>
    </source>
</evidence>
<dbReference type="Pfam" id="PF01081">
    <property type="entry name" value="Aldolase"/>
    <property type="match status" value="1"/>
</dbReference>
<sequence length="207" mass="21526">MYRWQIASTIAEHGVVGIVRATDSQSARQRAAACLHAGLEVLEVSLTTPGATTVLRELRDEYPNALLGAGTVLDATSARLAVDAGARFLVAPSLHEEVISTGHRYGAAVLPGVDTPSELVRALESGADAIKLFPASRWTPESMRDVLAALPQAPLVPTGGVSVDRAPDWIANGAVAVGMGSGLSEGDQAEATERISGLLRGIRQARG</sequence>
<dbReference type="OrthoDB" id="9805177at2"/>
<comment type="pathway">
    <text evidence="1">Carbohydrate acid metabolism.</text>
</comment>
<dbReference type="SUPFAM" id="SSF51569">
    <property type="entry name" value="Aldolase"/>
    <property type="match status" value="1"/>
</dbReference>
<dbReference type="Proteomes" id="UP000199213">
    <property type="component" value="Unassembled WGS sequence"/>
</dbReference>
<dbReference type="InterPro" id="IPR000887">
    <property type="entry name" value="Aldlse_KDPG_KHG"/>
</dbReference>
<comment type="subunit">
    <text evidence="3">Homotrimer.</text>
</comment>
<reference evidence="7" key="1">
    <citation type="submission" date="2016-10" db="EMBL/GenBank/DDBJ databases">
        <authorList>
            <person name="Varghese N."/>
            <person name="Submissions S."/>
        </authorList>
    </citation>
    <scope>NUCLEOTIDE SEQUENCE [LARGE SCALE GENOMIC DNA]</scope>
    <source>
        <strain evidence="7">DSM 45460</strain>
    </source>
</reference>
<name>A0A1G9CW77_ACTMZ</name>
<dbReference type="InterPro" id="IPR013785">
    <property type="entry name" value="Aldolase_TIM"/>
</dbReference>
<dbReference type="PANTHER" id="PTHR30246">
    <property type="entry name" value="2-KETO-3-DEOXY-6-PHOSPHOGLUCONATE ALDOLASE"/>
    <property type="match status" value="1"/>
</dbReference>
<comment type="similarity">
    <text evidence="2">Belongs to the KHG/KDPG aldolase family.</text>
</comment>
<evidence type="ECO:0000313" key="7">
    <source>
        <dbReference type="Proteomes" id="UP000199213"/>
    </source>
</evidence>
<dbReference type="NCBIfam" id="TIGR01182">
    <property type="entry name" value="eda"/>
    <property type="match status" value="1"/>
</dbReference>
<dbReference type="EMBL" id="FNFM01000009">
    <property type="protein sequence ID" value="SDK55695.1"/>
    <property type="molecule type" value="Genomic_DNA"/>
</dbReference>
<dbReference type="GO" id="GO:0016829">
    <property type="term" value="F:lyase activity"/>
    <property type="evidence" value="ECO:0007669"/>
    <property type="project" value="UniProtKB-KW"/>
</dbReference>